<dbReference type="PANTHER" id="PTHR10283:SF82">
    <property type="entry name" value="SOLUTE CARRIER FAMILY 13 MEMBER 2"/>
    <property type="match status" value="1"/>
</dbReference>
<evidence type="ECO:0000256" key="1">
    <source>
        <dbReference type="ARBA" id="ARBA00004141"/>
    </source>
</evidence>
<feature type="transmembrane region" description="Helical" evidence="6">
    <location>
        <begin position="490"/>
        <end position="509"/>
    </location>
</feature>
<reference evidence="9" key="1">
    <citation type="submission" date="2012-12" db="EMBL/GenBank/DDBJ databases">
        <authorList>
            <person name="Hellsten U."/>
            <person name="Grimwood J."/>
            <person name="Chapman J.A."/>
            <person name="Shapiro H."/>
            <person name="Aerts A."/>
            <person name="Otillar R.P."/>
            <person name="Terry A.Y."/>
            <person name="Boore J.L."/>
            <person name="Simakov O."/>
            <person name="Marletaz F."/>
            <person name="Cho S.-J."/>
            <person name="Edsinger-Gonzales E."/>
            <person name="Havlak P."/>
            <person name="Kuo D.-H."/>
            <person name="Larsson T."/>
            <person name="Lv J."/>
            <person name="Arendt D."/>
            <person name="Savage R."/>
            <person name="Osoegawa K."/>
            <person name="de Jong P."/>
            <person name="Lindberg D.R."/>
            <person name="Seaver E.C."/>
            <person name="Weisblat D.A."/>
            <person name="Putnam N.H."/>
            <person name="Grigoriev I.V."/>
            <person name="Rokhsar D.S."/>
        </authorList>
    </citation>
    <scope>NUCLEOTIDE SEQUENCE</scope>
    <source>
        <strain evidence="9">I ESC-2004</strain>
    </source>
</reference>
<dbReference type="Proteomes" id="UP000014760">
    <property type="component" value="Unassembled WGS sequence"/>
</dbReference>
<dbReference type="GO" id="GO:0005310">
    <property type="term" value="F:dicarboxylic acid transmembrane transporter activity"/>
    <property type="evidence" value="ECO:0007669"/>
    <property type="project" value="UniProtKB-ARBA"/>
</dbReference>
<dbReference type="EMBL" id="KB293995">
    <property type="protein sequence ID" value="ELU15107.1"/>
    <property type="molecule type" value="Genomic_DNA"/>
</dbReference>
<evidence type="ECO:0000313" key="8">
    <source>
        <dbReference type="EnsemblMetazoa" id="CapteP215953"/>
    </source>
</evidence>
<dbReference type="STRING" id="283909.R7V9D1"/>
<keyword evidence="5 6" id="KW-0472">Membrane</keyword>
<reference evidence="8" key="3">
    <citation type="submission" date="2015-06" db="UniProtKB">
        <authorList>
            <consortium name="EnsemblMetazoa"/>
        </authorList>
    </citation>
    <scope>IDENTIFICATION</scope>
</reference>
<dbReference type="Pfam" id="PF00939">
    <property type="entry name" value="Na_sulph_symp"/>
    <property type="match status" value="2"/>
</dbReference>
<evidence type="ECO:0008006" key="10">
    <source>
        <dbReference type="Google" id="ProtNLM"/>
    </source>
</evidence>
<dbReference type="OrthoDB" id="6493944at2759"/>
<name>R7V9D1_CAPTE</name>
<organism evidence="7">
    <name type="scientific">Capitella teleta</name>
    <name type="common">Polychaete worm</name>
    <dbReference type="NCBI Taxonomy" id="283909"/>
    <lineage>
        <taxon>Eukaryota</taxon>
        <taxon>Metazoa</taxon>
        <taxon>Spiralia</taxon>
        <taxon>Lophotrochozoa</taxon>
        <taxon>Annelida</taxon>
        <taxon>Polychaeta</taxon>
        <taxon>Sedentaria</taxon>
        <taxon>Scolecida</taxon>
        <taxon>Capitellidae</taxon>
        <taxon>Capitella</taxon>
    </lineage>
</organism>
<feature type="transmembrane region" description="Helical" evidence="6">
    <location>
        <begin position="21"/>
        <end position="47"/>
    </location>
</feature>
<keyword evidence="9" id="KW-1185">Reference proteome</keyword>
<dbReference type="GO" id="GO:0005886">
    <property type="term" value="C:plasma membrane"/>
    <property type="evidence" value="ECO:0007669"/>
    <property type="project" value="TreeGrafter"/>
</dbReference>
<evidence type="ECO:0000256" key="4">
    <source>
        <dbReference type="ARBA" id="ARBA00022989"/>
    </source>
</evidence>
<keyword evidence="4 6" id="KW-1133">Transmembrane helix</keyword>
<evidence type="ECO:0000256" key="6">
    <source>
        <dbReference type="SAM" id="Phobius"/>
    </source>
</evidence>
<dbReference type="HOGENOM" id="CLU_005170_9_1_1"/>
<feature type="transmembrane region" description="Helical" evidence="6">
    <location>
        <begin position="450"/>
        <end position="469"/>
    </location>
</feature>
<sequence length="547" mass="60172">MSRDLKFMPPRISCHCDKKKMQCGYVIIVMAIYWMTAVLPMGITGLIPVFMFPMFGVIGVMEVATNYIKNIHLLLMGSMFVAIAIEQHGIHRRVALGALEHHWNITQKTENKGEMNACIRNYPPSSRQDAELGEVNMALDTDENDGIKVISHRAIDEAGDTKTDDAELLVESKYLSNTAAMIALAASYGSNIGGVATMIGTNPNVYLYGQMEMLYKSNDMDSPLTYVTWLAMGVPSALIALVFCYILLQLYFLGMNCCPGSSSNLGDTERSKAALKKQQAQLPPMSWAEGSTLFFFLLLTLLFFFRKPGFMTGYGTLFGTELTDAVPAILVATLLFIFPSKLPKILCFRKKGEEAESVPSLLEWKTSGPRLPWSALLLIGGAFAIEMGSKKSGLSDWLKIQLQGLESLPDIAVLCVCMLVVTIFTNITCGMATSSVFIPIYINMASAFDIHPLYLVLPSCLMASSTFMLPASNPTNAIVYETGLLRIKDMVICGFFMNIIFFLINLLGAETWMTSLFDLNTLPFNETMMSPMPSMAMGGGMMPGMGH</sequence>
<feature type="transmembrane region" description="Helical" evidence="6">
    <location>
        <begin position="226"/>
        <end position="252"/>
    </location>
</feature>
<evidence type="ECO:0000256" key="2">
    <source>
        <dbReference type="ARBA" id="ARBA00006772"/>
    </source>
</evidence>
<protein>
    <recommendedName>
        <fullName evidence="10">Citrate transporter-like domain-containing protein</fullName>
    </recommendedName>
</protein>
<evidence type="ECO:0000256" key="3">
    <source>
        <dbReference type="ARBA" id="ARBA00022692"/>
    </source>
</evidence>
<reference evidence="7 9" key="2">
    <citation type="journal article" date="2013" name="Nature">
        <title>Insights into bilaterian evolution from three spiralian genomes.</title>
        <authorList>
            <person name="Simakov O."/>
            <person name="Marletaz F."/>
            <person name="Cho S.J."/>
            <person name="Edsinger-Gonzales E."/>
            <person name="Havlak P."/>
            <person name="Hellsten U."/>
            <person name="Kuo D.H."/>
            <person name="Larsson T."/>
            <person name="Lv J."/>
            <person name="Arendt D."/>
            <person name="Savage R."/>
            <person name="Osoegawa K."/>
            <person name="de Jong P."/>
            <person name="Grimwood J."/>
            <person name="Chapman J.A."/>
            <person name="Shapiro H."/>
            <person name="Aerts A."/>
            <person name="Otillar R.P."/>
            <person name="Terry A.Y."/>
            <person name="Boore J.L."/>
            <person name="Grigoriev I.V."/>
            <person name="Lindberg D.R."/>
            <person name="Seaver E.C."/>
            <person name="Weisblat D.A."/>
            <person name="Putnam N.H."/>
            <person name="Rokhsar D.S."/>
        </authorList>
    </citation>
    <scope>NUCLEOTIDE SEQUENCE</scope>
    <source>
        <strain evidence="7 9">I ESC-2004</strain>
    </source>
</reference>
<dbReference type="InterPro" id="IPR001898">
    <property type="entry name" value="SLC13A/DASS"/>
</dbReference>
<feature type="transmembrane region" description="Helical" evidence="6">
    <location>
        <begin position="410"/>
        <end position="438"/>
    </location>
</feature>
<dbReference type="EMBL" id="AMQN01004616">
    <property type="status" value="NOT_ANNOTATED_CDS"/>
    <property type="molecule type" value="Genomic_DNA"/>
</dbReference>
<keyword evidence="3 6" id="KW-0812">Transmembrane</keyword>
<feature type="transmembrane region" description="Helical" evidence="6">
    <location>
        <begin position="285"/>
        <end position="305"/>
    </location>
</feature>
<feature type="transmembrane region" description="Helical" evidence="6">
    <location>
        <begin position="67"/>
        <end position="85"/>
    </location>
</feature>
<feature type="transmembrane region" description="Helical" evidence="6">
    <location>
        <begin position="317"/>
        <end position="338"/>
    </location>
</feature>
<dbReference type="AlphaFoldDB" id="R7V9D1"/>
<proteinExistence type="inferred from homology"/>
<comment type="similarity">
    <text evidence="2">Belongs to the SLC13A/DASS transporter (TC 2.A.47) family. NADC subfamily.</text>
</comment>
<accession>R7V9D1</accession>
<evidence type="ECO:0000256" key="5">
    <source>
        <dbReference type="ARBA" id="ARBA00023136"/>
    </source>
</evidence>
<evidence type="ECO:0000313" key="7">
    <source>
        <dbReference type="EMBL" id="ELU15107.1"/>
    </source>
</evidence>
<evidence type="ECO:0000313" key="9">
    <source>
        <dbReference type="Proteomes" id="UP000014760"/>
    </source>
</evidence>
<dbReference type="EnsemblMetazoa" id="CapteT215953">
    <property type="protein sequence ID" value="CapteP215953"/>
    <property type="gene ID" value="CapteG215953"/>
</dbReference>
<gene>
    <name evidence="7" type="ORF">CAPTEDRAFT_215953</name>
</gene>
<dbReference type="PANTHER" id="PTHR10283">
    <property type="entry name" value="SOLUTE CARRIER FAMILY 13 MEMBER"/>
    <property type="match status" value="1"/>
</dbReference>
<comment type="subcellular location">
    <subcellularLocation>
        <location evidence="1">Membrane</location>
        <topology evidence="1">Multi-pass membrane protein</topology>
    </subcellularLocation>
</comment>
<dbReference type="OMA" id="IMEMFLY"/>
<dbReference type="GO" id="GO:0015556">
    <property type="term" value="F:C4-dicarboxylate transmembrane transporter activity"/>
    <property type="evidence" value="ECO:0007669"/>
    <property type="project" value="UniProtKB-ARBA"/>
</dbReference>